<dbReference type="PROSITE" id="PS51257">
    <property type="entry name" value="PROKAR_LIPOPROTEIN"/>
    <property type="match status" value="1"/>
</dbReference>
<proteinExistence type="predicted"/>
<dbReference type="AlphaFoldDB" id="A0A505DKH3"/>
<reference evidence="2 3" key="1">
    <citation type="submission" date="2019-06" db="EMBL/GenBank/DDBJ databases">
        <title>Streptomyces sporangiiformans sp. nov., a novel actinomycete isolated from soil in Mount Song.</title>
        <authorList>
            <person name="Han L."/>
        </authorList>
    </citation>
    <scope>NUCLEOTIDE SEQUENCE [LARGE SCALE GENOMIC DNA]</scope>
    <source>
        <strain evidence="2 3">NEAU-SSA 1</strain>
    </source>
</reference>
<evidence type="ECO:0000313" key="2">
    <source>
        <dbReference type="EMBL" id="TPQ21968.1"/>
    </source>
</evidence>
<feature type="chain" id="PRO_5038907766" description="Lipoprotein" evidence="1">
    <location>
        <begin position="18"/>
        <end position="78"/>
    </location>
</feature>
<evidence type="ECO:0000256" key="1">
    <source>
        <dbReference type="SAM" id="SignalP"/>
    </source>
</evidence>
<comment type="caution">
    <text evidence="2">The sequence shown here is derived from an EMBL/GenBank/DDBJ whole genome shotgun (WGS) entry which is preliminary data.</text>
</comment>
<evidence type="ECO:0008006" key="4">
    <source>
        <dbReference type="Google" id="ProtNLM"/>
    </source>
</evidence>
<dbReference type="OrthoDB" id="4298354at2"/>
<name>A0A505DKH3_9ACTN</name>
<accession>A0A505DKH3</accession>
<gene>
    <name evidence="2" type="ORF">FGD71_012130</name>
</gene>
<keyword evidence="1" id="KW-0732">Signal</keyword>
<dbReference type="EMBL" id="VCHX02000103">
    <property type="protein sequence ID" value="TPQ21968.1"/>
    <property type="molecule type" value="Genomic_DNA"/>
</dbReference>
<keyword evidence="3" id="KW-1185">Reference proteome</keyword>
<protein>
    <recommendedName>
        <fullName evidence="4">Lipoprotein</fullName>
    </recommendedName>
</protein>
<feature type="signal peptide" evidence="1">
    <location>
        <begin position="1"/>
        <end position="17"/>
    </location>
</feature>
<organism evidence="2 3">
    <name type="scientific">Streptomyces sporangiiformans</name>
    <dbReference type="NCBI Taxonomy" id="2315329"/>
    <lineage>
        <taxon>Bacteria</taxon>
        <taxon>Bacillati</taxon>
        <taxon>Actinomycetota</taxon>
        <taxon>Actinomycetes</taxon>
        <taxon>Kitasatosporales</taxon>
        <taxon>Streptomycetaceae</taxon>
        <taxon>Streptomyces</taxon>
    </lineage>
</organism>
<dbReference type="RefSeq" id="WP_119100423.1">
    <property type="nucleotide sequence ID" value="NZ_QXMJ01000103.1"/>
</dbReference>
<sequence length="78" mass="8625">MYRLAAALTAVSTLALAGCAQNFDQGPDGKVTDKIKDGKKFYLVVDPTTAGEEKKFRVSKYDYHDCNRGSKYPKCVDD</sequence>
<evidence type="ECO:0000313" key="3">
    <source>
        <dbReference type="Proteomes" id="UP000317378"/>
    </source>
</evidence>
<dbReference type="Proteomes" id="UP000317378">
    <property type="component" value="Unassembled WGS sequence"/>
</dbReference>